<accession>A0A1H1PMT7</accession>
<dbReference type="AlphaFoldDB" id="A0A1H1PMT7"/>
<name>A0A1H1PMT7_9GAMM</name>
<proteinExistence type="predicted"/>
<dbReference type="EMBL" id="LT629736">
    <property type="protein sequence ID" value="SDS12463.1"/>
    <property type="molecule type" value="Genomic_DNA"/>
</dbReference>
<evidence type="ECO:0000313" key="2">
    <source>
        <dbReference type="EMBL" id="SDS12463.1"/>
    </source>
</evidence>
<keyword evidence="1" id="KW-0732">Signal</keyword>
<dbReference type="InterPro" id="IPR007487">
    <property type="entry name" value="ABC_transpt-TYRBP-like"/>
</dbReference>
<dbReference type="STRING" id="487184.SAMN05216421_0950"/>
<feature type="chain" id="PRO_5009256723" evidence="1">
    <location>
        <begin position="22"/>
        <end position="294"/>
    </location>
</feature>
<sequence>MPAHRLISALLVWLAASLAHAAEIAVVIPGETALTQEFVEALRERRPEDRVTVASVQQYEQSTPDADVLVTMGQRSMAWRLASQTDTPTIATYVTASSVQAIEAQLPASVQALLATPKPQRQLALARLLLPRLDTVGLLHSPATASRVDAWRKAAQEQQLEVSAALVGEASELARRVADVLDSSDALVGLDDPSIYNADNLKTILLTSYARNKVLIGPSAPFISAGSLSTTYSTAREMADSVDQMLNATWAPAAVRYPEQFSVLSNQQVARSLGLPIPDDDRLAEILSQQEQLP</sequence>
<feature type="signal peptide" evidence="1">
    <location>
        <begin position="1"/>
        <end position="21"/>
    </location>
</feature>
<dbReference type="Proteomes" id="UP000243207">
    <property type="component" value="Chromosome I"/>
</dbReference>
<organism evidence="2 3">
    <name type="scientific">Halopseudomonas xinjiangensis</name>
    <dbReference type="NCBI Taxonomy" id="487184"/>
    <lineage>
        <taxon>Bacteria</taxon>
        <taxon>Pseudomonadati</taxon>
        <taxon>Pseudomonadota</taxon>
        <taxon>Gammaproteobacteria</taxon>
        <taxon>Pseudomonadales</taxon>
        <taxon>Pseudomonadaceae</taxon>
        <taxon>Halopseudomonas</taxon>
    </lineage>
</organism>
<dbReference type="Gene3D" id="3.40.50.2300">
    <property type="match status" value="2"/>
</dbReference>
<dbReference type="PANTHER" id="PTHR35271:SF1">
    <property type="entry name" value="ABC TRANSPORTER, SUBSTRATE-BINDING LIPOPROTEIN"/>
    <property type="match status" value="1"/>
</dbReference>
<keyword evidence="3" id="KW-1185">Reference proteome</keyword>
<protein>
    <submittedName>
        <fullName evidence="2">ABC-type uncharacterized transport system, substrate-binding protein</fullName>
    </submittedName>
</protein>
<gene>
    <name evidence="2" type="ORF">SAMN05216421_0950</name>
</gene>
<evidence type="ECO:0000256" key="1">
    <source>
        <dbReference type="SAM" id="SignalP"/>
    </source>
</evidence>
<dbReference type="RefSeq" id="WP_093392072.1">
    <property type="nucleotide sequence ID" value="NZ_LT629736.1"/>
</dbReference>
<reference evidence="3" key="1">
    <citation type="submission" date="2016-10" db="EMBL/GenBank/DDBJ databases">
        <authorList>
            <person name="Varghese N."/>
            <person name="Submissions S."/>
        </authorList>
    </citation>
    <scope>NUCLEOTIDE SEQUENCE [LARGE SCALE GENOMIC DNA]</scope>
    <source>
        <strain evidence="3">NRRL B-51270</strain>
    </source>
</reference>
<dbReference type="PANTHER" id="PTHR35271">
    <property type="entry name" value="ABC TRANSPORTER, SUBSTRATE-BINDING LIPOPROTEIN-RELATED"/>
    <property type="match status" value="1"/>
</dbReference>
<dbReference type="OrthoDB" id="9178917at2"/>
<evidence type="ECO:0000313" key="3">
    <source>
        <dbReference type="Proteomes" id="UP000243207"/>
    </source>
</evidence>